<feature type="site" description="Transition state stabilizer" evidence="13">
    <location>
        <position position="73"/>
    </location>
</feature>
<dbReference type="InterPro" id="IPR011335">
    <property type="entry name" value="Restrct_endonuc-II-like"/>
</dbReference>
<keyword evidence="10 13" id="KW-0234">DNA repair</keyword>
<evidence type="ECO:0000256" key="11">
    <source>
        <dbReference type="ARBA" id="ARBA00023447"/>
    </source>
</evidence>
<dbReference type="Pfam" id="PF03838">
    <property type="entry name" value="RecU"/>
    <property type="match status" value="1"/>
</dbReference>
<dbReference type="Proteomes" id="UP000500686">
    <property type="component" value="Chromosome"/>
</dbReference>
<gene>
    <name evidence="13 14" type="primary">recU</name>
    <name evidence="14" type="ORF">HLA87_01500</name>
</gene>
<evidence type="ECO:0000256" key="9">
    <source>
        <dbReference type="ARBA" id="ARBA00023172"/>
    </source>
</evidence>
<evidence type="ECO:0000256" key="2">
    <source>
        <dbReference type="ARBA" id="ARBA00022490"/>
    </source>
</evidence>
<dbReference type="GO" id="GO:0003676">
    <property type="term" value="F:nucleic acid binding"/>
    <property type="evidence" value="ECO:0007669"/>
    <property type="project" value="InterPro"/>
</dbReference>
<dbReference type="EC" id="3.1.21.10" evidence="13"/>
<dbReference type="GO" id="GO:0008821">
    <property type="term" value="F:crossover junction DNA endonuclease activity"/>
    <property type="evidence" value="ECO:0007669"/>
    <property type="project" value="UniProtKB-EC"/>
</dbReference>
<feature type="binding site" evidence="13">
    <location>
        <position position="56"/>
    </location>
    <ligand>
        <name>Mg(2+)</name>
        <dbReference type="ChEBI" id="CHEBI:18420"/>
    </ligand>
</feature>
<proteinExistence type="inferred from homology"/>
<keyword evidence="8 13" id="KW-0460">Magnesium</keyword>
<dbReference type="SUPFAM" id="SSF52980">
    <property type="entry name" value="Restriction endonuclease-like"/>
    <property type="match status" value="1"/>
</dbReference>
<keyword evidence="3 13" id="KW-0540">Nuclease</keyword>
<keyword evidence="9 13" id="KW-0233">DNA recombination</keyword>
<evidence type="ECO:0000256" key="13">
    <source>
        <dbReference type="HAMAP-Rule" id="MF_00130"/>
    </source>
</evidence>
<dbReference type="GO" id="GO:0006281">
    <property type="term" value="P:DNA repair"/>
    <property type="evidence" value="ECO:0007669"/>
    <property type="project" value="UniProtKB-UniRule"/>
</dbReference>
<dbReference type="EMBL" id="CP053096">
    <property type="protein sequence ID" value="QJR43458.1"/>
    <property type="molecule type" value="Genomic_DNA"/>
</dbReference>
<evidence type="ECO:0000256" key="8">
    <source>
        <dbReference type="ARBA" id="ARBA00022842"/>
    </source>
</evidence>
<dbReference type="NCBIfam" id="NF002581">
    <property type="entry name" value="PRK02234.1-2"/>
    <property type="match status" value="1"/>
</dbReference>
<dbReference type="GO" id="GO:0007059">
    <property type="term" value="P:chromosome segregation"/>
    <property type="evidence" value="ECO:0007669"/>
    <property type="project" value="UniProtKB-UniRule"/>
</dbReference>
<dbReference type="AlphaFoldDB" id="A0A6M4JB27"/>
<dbReference type="HAMAP" id="MF_00130">
    <property type="entry name" value="RecU"/>
    <property type="match status" value="1"/>
</dbReference>
<comment type="catalytic activity">
    <reaction evidence="13">
        <text>Endonucleolytic cleavage at a junction such as a reciprocal single-stranded crossover between two homologous DNA duplexes (Holliday junction).</text>
        <dbReference type="EC" id="3.1.21.10"/>
    </reaction>
</comment>
<dbReference type="GO" id="GO:0000287">
    <property type="term" value="F:magnesium ion binding"/>
    <property type="evidence" value="ECO:0007669"/>
    <property type="project" value="UniProtKB-UniRule"/>
</dbReference>
<comment type="function">
    <text evidence="13">Endonuclease that resolves Holliday junction intermediates in genetic recombination. Cleaves mobile four-strand junctions by introducing symmetrical nicks in paired strands. Promotes annealing of linear ssDNA with homologous dsDNA. Required for DNA repair, homologous recombination and chromosome segregation.</text>
</comment>
<evidence type="ECO:0000256" key="4">
    <source>
        <dbReference type="ARBA" id="ARBA00022723"/>
    </source>
</evidence>
<comment type="cofactor">
    <cofactor evidence="13">
        <name>Mg(2+)</name>
        <dbReference type="ChEBI" id="CHEBI:18420"/>
    </cofactor>
    <text evidence="13">Binds 1 Mg(2+) ion per subunit.</text>
</comment>
<dbReference type="KEGG" id="mmir:HLA87_01500"/>
<keyword evidence="6 13" id="KW-0227">DNA damage</keyword>
<evidence type="ECO:0000313" key="15">
    <source>
        <dbReference type="Proteomes" id="UP000500686"/>
    </source>
</evidence>
<evidence type="ECO:0000256" key="12">
    <source>
        <dbReference type="ARBA" id="ARBA00029523"/>
    </source>
</evidence>
<dbReference type="Gene3D" id="3.40.1350.10">
    <property type="match status" value="1"/>
</dbReference>
<evidence type="ECO:0000256" key="6">
    <source>
        <dbReference type="ARBA" id="ARBA00022763"/>
    </source>
</evidence>
<evidence type="ECO:0000256" key="10">
    <source>
        <dbReference type="ARBA" id="ARBA00023204"/>
    </source>
</evidence>
<reference evidence="14 15" key="1">
    <citation type="submission" date="2020-05" db="EMBL/GenBank/DDBJ databases">
        <title>Novel Mycoplasma species detected in Mirounga angustirostris (northern elephant seal) from the USA.</title>
        <authorList>
            <person name="Volokhov D.V."/>
        </authorList>
    </citation>
    <scope>NUCLEOTIDE SEQUENCE [LARGE SCALE GENOMIC DNA]</scope>
    <source>
        <strain evidence="14 15">Mirounga ES2806-GEN</strain>
    </source>
</reference>
<evidence type="ECO:0000256" key="1">
    <source>
        <dbReference type="ARBA" id="ARBA00004496"/>
    </source>
</evidence>
<feature type="binding site" evidence="13">
    <location>
        <position position="89"/>
    </location>
    <ligand>
        <name>Mg(2+)</name>
        <dbReference type="ChEBI" id="CHEBI:18420"/>
    </ligand>
</feature>
<keyword evidence="2 13" id="KW-0963">Cytoplasm</keyword>
<keyword evidence="4 13" id="KW-0479">Metal-binding</keyword>
<feature type="binding site" evidence="13">
    <location>
        <position position="58"/>
    </location>
    <ligand>
        <name>Mg(2+)</name>
        <dbReference type="ChEBI" id="CHEBI:18420"/>
    </ligand>
</feature>
<sequence>MNKNRGMLLEKIINQTLNYYEKNNLAFIEKKGLPIKFYKINDNRQLLDAHIFKKSTVDYIGCFNGIFIAFEAKSTNESRLPNSNIKKHQIEYLDKIYKSGGYAFFIILFSNVDEFYIVNSVYFKENWKKSWSYDEIKKIGFQVELTYPGVIDFLPTIKGFS</sequence>
<dbReference type="RefSeq" id="WP_171111219.1">
    <property type="nucleotide sequence ID" value="NZ_CP053096.1"/>
</dbReference>
<accession>A0A6M4JB27</accession>
<organism evidence="14 15">
    <name type="scientific">Mycoplasma miroungigenitalium</name>
    <dbReference type="NCBI Taxonomy" id="754515"/>
    <lineage>
        <taxon>Bacteria</taxon>
        <taxon>Bacillati</taxon>
        <taxon>Mycoplasmatota</taxon>
        <taxon>Mollicutes</taxon>
        <taxon>Mycoplasmataceae</taxon>
        <taxon>Mycoplasma</taxon>
    </lineage>
</organism>
<dbReference type="CDD" id="cd22354">
    <property type="entry name" value="RecU-like"/>
    <property type="match status" value="1"/>
</dbReference>
<evidence type="ECO:0000256" key="7">
    <source>
        <dbReference type="ARBA" id="ARBA00022801"/>
    </source>
</evidence>
<keyword evidence="5 13" id="KW-0255">Endonuclease</keyword>
<keyword evidence="7 13" id="KW-0378">Hydrolase</keyword>
<evidence type="ECO:0000256" key="3">
    <source>
        <dbReference type="ARBA" id="ARBA00022722"/>
    </source>
</evidence>
<comment type="subcellular location">
    <subcellularLocation>
        <location evidence="1 13">Cytoplasm</location>
    </subcellularLocation>
</comment>
<comment type="similarity">
    <text evidence="11 13">Belongs to the RecU family.</text>
</comment>
<evidence type="ECO:0000313" key="14">
    <source>
        <dbReference type="EMBL" id="QJR43458.1"/>
    </source>
</evidence>
<evidence type="ECO:0000256" key="5">
    <source>
        <dbReference type="ARBA" id="ARBA00022759"/>
    </source>
</evidence>
<name>A0A6M4JB27_9MOLU</name>
<dbReference type="GO" id="GO:0006310">
    <property type="term" value="P:DNA recombination"/>
    <property type="evidence" value="ECO:0007669"/>
    <property type="project" value="UniProtKB-UniRule"/>
</dbReference>
<dbReference type="InterPro" id="IPR004612">
    <property type="entry name" value="Resolv_RecU"/>
</dbReference>
<dbReference type="InterPro" id="IPR011856">
    <property type="entry name" value="tRNA_endonuc-like_dom_sf"/>
</dbReference>
<protein>
    <recommendedName>
        <fullName evidence="12 13">Holliday junction resolvase RecU</fullName>
        <ecNumber evidence="13">3.1.21.10</ecNumber>
    </recommendedName>
    <alternativeName>
        <fullName evidence="13">Recombination protein U homolog</fullName>
    </alternativeName>
</protein>
<dbReference type="GO" id="GO:0005737">
    <property type="term" value="C:cytoplasm"/>
    <property type="evidence" value="ECO:0007669"/>
    <property type="project" value="UniProtKB-SubCell"/>
</dbReference>
<keyword evidence="15" id="KW-1185">Reference proteome</keyword>
<feature type="binding site" evidence="13">
    <location>
        <position position="71"/>
    </location>
    <ligand>
        <name>Mg(2+)</name>
        <dbReference type="ChEBI" id="CHEBI:18420"/>
    </ligand>
</feature>